<evidence type="ECO:0000256" key="1">
    <source>
        <dbReference type="SAM" id="MobiDB-lite"/>
    </source>
</evidence>
<dbReference type="EMBL" id="KB468146">
    <property type="protein sequence ID" value="PCH43798.1"/>
    <property type="molecule type" value="Genomic_DNA"/>
</dbReference>
<keyword evidence="3" id="KW-1185">Reference proteome</keyword>
<name>A0A2H3K113_WOLCO</name>
<proteinExistence type="predicted"/>
<dbReference type="AlphaFoldDB" id="A0A2H3K113"/>
<protein>
    <submittedName>
        <fullName evidence="2">Uncharacterized protein</fullName>
    </submittedName>
</protein>
<gene>
    <name evidence="2" type="ORF">WOLCODRAFT_153856</name>
</gene>
<dbReference type="OMA" id="MWIFASR"/>
<accession>A0A2H3K113</accession>
<dbReference type="OrthoDB" id="3182478at2759"/>
<feature type="compositionally biased region" description="Polar residues" evidence="1">
    <location>
        <begin position="112"/>
        <end position="121"/>
    </location>
</feature>
<feature type="region of interest" description="Disordered" evidence="1">
    <location>
        <begin position="96"/>
        <end position="144"/>
    </location>
</feature>
<reference evidence="2 3" key="1">
    <citation type="journal article" date="2012" name="Science">
        <title>The Paleozoic origin of enzymatic lignin decomposition reconstructed from 31 fungal genomes.</title>
        <authorList>
            <person name="Floudas D."/>
            <person name="Binder M."/>
            <person name="Riley R."/>
            <person name="Barry K."/>
            <person name="Blanchette R.A."/>
            <person name="Henrissat B."/>
            <person name="Martinez A.T."/>
            <person name="Otillar R."/>
            <person name="Spatafora J.W."/>
            <person name="Yadav J.S."/>
            <person name="Aerts A."/>
            <person name="Benoit I."/>
            <person name="Boyd A."/>
            <person name="Carlson A."/>
            <person name="Copeland A."/>
            <person name="Coutinho P.M."/>
            <person name="de Vries R.P."/>
            <person name="Ferreira P."/>
            <person name="Findley K."/>
            <person name="Foster B."/>
            <person name="Gaskell J."/>
            <person name="Glotzer D."/>
            <person name="Gorecki P."/>
            <person name="Heitman J."/>
            <person name="Hesse C."/>
            <person name="Hori C."/>
            <person name="Igarashi K."/>
            <person name="Jurgens J.A."/>
            <person name="Kallen N."/>
            <person name="Kersten P."/>
            <person name="Kohler A."/>
            <person name="Kuees U."/>
            <person name="Kumar T.K.A."/>
            <person name="Kuo A."/>
            <person name="LaButti K."/>
            <person name="Larrondo L.F."/>
            <person name="Lindquist E."/>
            <person name="Ling A."/>
            <person name="Lombard V."/>
            <person name="Lucas S."/>
            <person name="Lundell T."/>
            <person name="Martin R."/>
            <person name="McLaughlin D.J."/>
            <person name="Morgenstern I."/>
            <person name="Morin E."/>
            <person name="Murat C."/>
            <person name="Nagy L.G."/>
            <person name="Nolan M."/>
            <person name="Ohm R.A."/>
            <person name="Patyshakuliyeva A."/>
            <person name="Rokas A."/>
            <person name="Ruiz-Duenas F.J."/>
            <person name="Sabat G."/>
            <person name="Salamov A."/>
            <person name="Samejima M."/>
            <person name="Schmutz J."/>
            <person name="Slot J.C."/>
            <person name="St John F."/>
            <person name="Stenlid J."/>
            <person name="Sun H."/>
            <person name="Sun S."/>
            <person name="Syed K."/>
            <person name="Tsang A."/>
            <person name="Wiebenga A."/>
            <person name="Young D."/>
            <person name="Pisabarro A."/>
            <person name="Eastwood D.C."/>
            <person name="Martin F."/>
            <person name="Cullen D."/>
            <person name="Grigoriev I.V."/>
            <person name="Hibbett D.S."/>
        </authorList>
    </citation>
    <scope>NUCLEOTIDE SEQUENCE [LARGE SCALE GENOMIC DNA]</scope>
    <source>
        <strain evidence="2 3">MD-104</strain>
    </source>
</reference>
<evidence type="ECO:0000313" key="2">
    <source>
        <dbReference type="EMBL" id="PCH43798.1"/>
    </source>
</evidence>
<organism evidence="2 3">
    <name type="scientific">Wolfiporia cocos (strain MD-104)</name>
    <name type="common">Brown rot fungus</name>
    <dbReference type="NCBI Taxonomy" id="742152"/>
    <lineage>
        <taxon>Eukaryota</taxon>
        <taxon>Fungi</taxon>
        <taxon>Dikarya</taxon>
        <taxon>Basidiomycota</taxon>
        <taxon>Agaricomycotina</taxon>
        <taxon>Agaricomycetes</taxon>
        <taxon>Polyporales</taxon>
        <taxon>Phaeolaceae</taxon>
        <taxon>Wolfiporia</taxon>
    </lineage>
</organism>
<evidence type="ECO:0000313" key="3">
    <source>
        <dbReference type="Proteomes" id="UP000218811"/>
    </source>
</evidence>
<feature type="compositionally biased region" description="Basic and acidic residues" evidence="1">
    <location>
        <begin position="126"/>
        <end position="144"/>
    </location>
</feature>
<dbReference type="Proteomes" id="UP000218811">
    <property type="component" value="Unassembled WGS sequence"/>
</dbReference>
<feature type="compositionally biased region" description="Low complexity" evidence="1">
    <location>
        <begin position="96"/>
        <end position="106"/>
    </location>
</feature>
<sequence length="144" mass="15622">MKVVDEVQDDIRVRAVAAASASCPRLRRRLGFAHTPPCSLQPISSATFSAATGVISRRVVNYMIRRNPTLIPMCDSDVQQVREAVAKRKAEARVAAEAARASAAAGRKAKDTTSAPSSSQPYVAAEDAKRKREAMTRDERLGLR</sequence>